<gene>
    <name evidence="3" type="ORF">K1X11_009390</name>
</gene>
<evidence type="ECO:0000256" key="1">
    <source>
        <dbReference type="PROSITE-ProRule" id="PRU00409"/>
    </source>
</evidence>
<dbReference type="PANTHER" id="PTHR21621">
    <property type="entry name" value="RIBOSOMAL PROTEIN S6 MODIFICATION PROTEIN"/>
    <property type="match status" value="1"/>
</dbReference>
<evidence type="ECO:0000313" key="3">
    <source>
        <dbReference type="EMBL" id="WRQ89622.1"/>
    </source>
</evidence>
<dbReference type="Proteomes" id="UP000738431">
    <property type="component" value="Chromosome"/>
</dbReference>
<dbReference type="Pfam" id="PF14401">
    <property type="entry name" value="RLAN"/>
    <property type="match status" value="1"/>
</dbReference>
<dbReference type="InterPro" id="IPR011761">
    <property type="entry name" value="ATP-grasp"/>
</dbReference>
<dbReference type="PANTHER" id="PTHR21621:SF0">
    <property type="entry name" value="BETA-CITRYLGLUTAMATE SYNTHASE B-RELATED"/>
    <property type="match status" value="1"/>
</dbReference>
<dbReference type="InterPro" id="IPR013815">
    <property type="entry name" value="ATP_grasp_subdomain_1"/>
</dbReference>
<dbReference type="RefSeq" id="WP_221029693.1">
    <property type="nucleotide sequence ID" value="NZ_CP139781.1"/>
</dbReference>
<dbReference type="InterPro" id="IPR025839">
    <property type="entry name" value="RLAN_dom"/>
</dbReference>
<sequence>MRSLIVVNQPERWPFSIPGVEVVAARTYLTDPAFLSGRHTRVYNLCRSYRYQSVGYYVSLLAEARGHRPLPSVATIQDLKSTVVARILSGEVDELIQKSLAPLKTDRFVLSIYFARNTAKAYDRLCQQLYNQFQAPLMRATFVRHDAHWEMQDISSISASDVPESHRPFVAEVAKSFFAGRRPTHKPKTPPRYTMGILYDPAEAHSPSNDKAIAKFIRAAENFDIEAEVISRDDYSRLAEFDALFIRQTTAVNHFTFRFASRAQAEGLVVVDDPQSILRCTNKVYLAELLDRHDILAPRTIIVHKDNVDEVPAALGFPIILKQPDSAFSLGVKKVKTREEYDAVTAELFEDTDLLIAQEFLVTDFDWRIGVLDRKAIYAAKYFMARKHWQIISNQADGGADYGKVEAVPVELVPQQVIRTAVKAASLIGDGLYGVDVKQSGRSAYVIEVNDNPSIDAGYEDTLLKDALYERIIEHFVRKLDRRKERRPEE</sequence>
<dbReference type="SUPFAM" id="SSF56059">
    <property type="entry name" value="Glutathione synthetase ATP-binding domain-like"/>
    <property type="match status" value="1"/>
</dbReference>
<dbReference type="Gene3D" id="3.30.1490.20">
    <property type="entry name" value="ATP-grasp fold, A domain"/>
    <property type="match status" value="1"/>
</dbReference>
<keyword evidence="1" id="KW-0547">Nucleotide-binding</keyword>
<proteinExistence type="predicted"/>
<dbReference type="Pfam" id="PF08443">
    <property type="entry name" value="RimK"/>
    <property type="match status" value="1"/>
</dbReference>
<keyword evidence="1" id="KW-0067">ATP-binding</keyword>
<name>A0ABZ1CD63_9BACT</name>
<protein>
    <submittedName>
        <fullName evidence="3">RimK family protein</fullName>
    </submittedName>
</protein>
<dbReference type="InterPro" id="IPR013651">
    <property type="entry name" value="ATP-grasp_RimK-type"/>
</dbReference>
<organism evidence="3 4">
    <name type="scientific">Actomonas aquatica</name>
    <dbReference type="NCBI Taxonomy" id="2866162"/>
    <lineage>
        <taxon>Bacteria</taxon>
        <taxon>Pseudomonadati</taxon>
        <taxon>Verrucomicrobiota</taxon>
        <taxon>Opitutia</taxon>
        <taxon>Opitutales</taxon>
        <taxon>Opitutaceae</taxon>
        <taxon>Actomonas</taxon>
    </lineage>
</organism>
<reference evidence="3 4" key="2">
    <citation type="submission" date="2023-12" db="EMBL/GenBank/DDBJ databases">
        <title>Description of an unclassified Opitutus bacterium of Verrucomicrobiota.</title>
        <authorList>
            <person name="Zhang D.-F."/>
        </authorList>
    </citation>
    <scope>NUCLEOTIDE SEQUENCE [LARGE SCALE GENOMIC DNA]</scope>
    <source>
        <strain evidence="3 4">WL0086</strain>
    </source>
</reference>
<dbReference type="PROSITE" id="PS50975">
    <property type="entry name" value="ATP_GRASP"/>
    <property type="match status" value="1"/>
</dbReference>
<accession>A0ABZ1CD63</accession>
<feature type="domain" description="ATP-grasp" evidence="2">
    <location>
        <begin position="287"/>
        <end position="481"/>
    </location>
</feature>
<evidence type="ECO:0000259" key="2">
    <source>
        <dbReference type="PROSITE" id="PS50975"/>
    </source>
</evidence>
<dbReference type="Gene3D" id="3.30.470.20">
    <property type="entry name" value="ATP-grasp fold, B domain"/>
    <property type="match status" value="1"/>
</dbReference>
<keyword evidence="4" id="KW-1185">Reference proteome</keyword>
<reference evidence="3 4" key="1">
    <citation type="submission" date="2021-08" db="EMBL/GenBank/DDBJ databases">
        <authorList>
            <person name="Zhang D."/>
            <person name="Zhang A."/>
            <person name="Wang L."/>
        </authorList>
    </citation>
    <scope>NUCLEOTIDE SEQUENCE [LARGE SCALE GENOMIC DNA]</scope>
    <source>
        <strain evidence="3 4">WL0086</strain>
    </source>
</reference>
<evidence type="ECO:0000313" key="4">
    <source>
        <dbReference type="Proteomes" id="UP000738431"/>
    </source>
</evidence>
<dbReference type="EMBL" id="CP139781">
    <property type="protein sequence ID" value="WRQ89622.1"/>
    <property type="molecule type" value="Genomic_DNA"/>
</dbReference>